<dbReference type="Proteomes" id="UP000000602">
    <property type="component" value="Plasmid small"/>
</dbReference>
<reference evidence="1 2" key="1">
    <citation type="journal article" date="2004" name="Environ. Microbiol.">
        <title>The genome of Desulfotalea psychrophila, a sulfate-reducing bacterium from permanently cold Arctic sediments.</title>
        <authorList>
            <person name="Rabus R."/>
            <person name="Ruepp A."/>
            <person name="Frickey T."/>
            <person name="Rattei T."/>
            <person name="Fartmann B."/>
            <person name="Stark M."/>
            <person name="Bauer M."/>
            <person name="Zibat A."/>
            <person name="Lombardot T."/>
            <person name="Becker I."/>
            <person name="Amann J."/>
            <person name="Gellner K."/>
            <person name="Teeling H."/>
            <person name="Leuschner W.D."/>
            <person name="Gloeckner F.-O."/>
            <person name="Lupas A.N."/>
            <person name="Amann R."/>
            <person name="Klenk H.-P."/>
        </authorList>
    </citation>
    <scope>NUCLEOTIDE SEQUENCE [LARGE SCALE GENOMIC DNA]</scope>
    <source>
        <strain evidence="2">DSM 12343 / LSv54</strain>
        <plasmid evidence="2">small</plasmid>
    </source>
</reference>
<name>Q6AI67_DESPS</name>
<dbReference type="Gene3D" id="3.40.50.300">
    <property type="entry name" value="P-loop containing nucleotide triphosphate hydrolases"/>
    <property type="match status" value="1"/>
</dbReference>
<dbReference type="EMBL" id="CR522872">
    <property type="protein sequence ID" value="CAG37862.1"/>
    <property type="molecule type" value="Genomic_DNA"/>
</dbReference>
<dbReference type="KEGG" id="dps:DPPA15"/>
<gene>
    <name evidence="1" type="ordered locus">DPPA15</name>
</gene>
<accession>Q6AI67</accession>
<dbReference type="SUPFAM" id="SSF52540">
    <property type="entry name" value="P-loop containing nucleoside triphosphate hydrolases"/>
    <property type="match status" value="1"/>
</dbReference>
<dbReference type="STRING" id="177439.DPPA15"/>
<keyword evidence="2" id="KW-1185">Reference proteome</keyword>
<dbReference type="eggNOG" id="COG1192">
    <property type="taxonomic scope" value="Bacteria"/>
</dbReference>
<dbReference type="AlphaFoldDB" id="Q6AI67"/>
<evidence type="ECO:0000313" key="2">
    <source>
        <dbReference type="Proteomes" id="UP000000602"/>
    </source>
</evidence>
<dbReference type="HOGENOM" id="CLU_1292694_0_0_7"/>
<evidence type="ECO:0000313" key="1">
    <source>
        <dbReference type="EMBL" id="CAG37862.1"/>
    </source>
</evidence>
<organism evidence="1 2">
    <name type="scientific">Desulfotalea psychrophila (strain LSv54 / DSM 12343)</name>
    <dbReference type="NCBI Taxonomy" id="177439"/>
    <lineage>
        <taxon>Bacteria</taxon>
        <taxon>Pseudomonadati</taxon>
        <taxon>Thermodesulfobacteriota</taxon>
        <taxon>Desulfobulbia</taxon>
        <taxon>Desulfobulbales</taxon>
        <taxon>Desulfocapsaceae</taxon>
        <taxon>Desulfotalea</taxon>
    </lineage>
</organism>
<protein>
    <recommendedName>
        <fullName evidence="3">CobQ/CobB/MinD/ParA nucleotide binding domain-containing protein</fullName>
    </recommendedName>
</protein>
<proteinExistence type="predicted"/>
<dbReference type="CDD" id="cd00882">
    <property type="entry name" value="Ras_like_GTPase"/>
    <property type="match status" value="1"/>
</dbReference>
<evidence type="ECO:0008006" key="3">
    <source>
        <dbReference type="Google" id="ProtNLM"/>
    </source>
</evidence>
<dbReference type="InterPro" id="IPR027417">
    <property type="entry name" value="P-loop_NTPase"/>
</dbReference>
<sequence length="213" mass="24536">MPYNIFYNLTYKRFIMRTLFWTFKGGQGKTTLAVSYALYSDSYFITNDTESGTLDIYGGLFSSDKMESLGRGEDLVLRERNEVYDLGGWSDSLAEKVASNCEICVIPVSFNSISEITPSIKAINSLSIYNKSIVLVINNTDKKEAVEAKKYFEKEYPKIKVFIVNKSKYIHRLANENKTVFEIAEQNGLTRYNTKQLRNQLTTLFDYIKNYDN</sequence>
<geneLocation type="plasmid" evidence="2">
    <name>small</name>
</geneLocation>